<gene>
    <name evidence="9" type="ORF">FNV43_RR03326</name>
</gene>
<dbReference type="InterPro" id="IPR011417">
    <property type="entry name" value="ANTH_dom"/>
</dbReference>
<dbReference type="Gene3D" id="1.20.58.150">
    <property type="entry name" value="ANTH domain"/>
    <property type="match status" value="1"/>
</dbReference>
<dbReference type="PANTHER" id="PTHR13505">
    <property type="entry name" value="TRANSMEMBRANE PROTEIN 208"/>
    <property type="match status" value="1"/>
</dbReference>
<organism evidence="9 10">
    <name type="scientific">Rhamnella rubrinervis</name>
    <dbReference type="NCBI Taxonomy" id="2594499"/>
    <lineage>
        <taxon>Eukaryota</taxon>
        <taxon>Viridiplantae</taxon>
        <taxon>Streptophyta</taxon>
        <taxon>Embryophyta</taxon>
        <taxon>Tracheophyta</taxon>
        <taxon>Spermatophyta</taxon>
        <taxon>Magnoliopsida</taxon>
        <taxon>eudicotyledons</taxon>
        <taxon>Gunneridae</taxon>
        <taxon>Pentapetalae</taxon>
        <taxon>rosids</taxon>
        <taxon>fabids</taxon>
        <taxon>Rosales</taxon>
        <taxon>Rhamnaceae</taxon>
        <taxon>rhamnoid group</taxon>
        <taxon>Rhamneae</taxon>
        <taxon>Rhamnella</taxon>
    </lineage>
</organism>
<dbReference type="Pfam" id="PF05620">
    <property type="entry name" value="TMEM208_SND2"/>
    <property type="match status" value="1"/>
</dbReference>
<dbReference type="Pfam" id="PF07651">
    <property type="entry name" value="ANTH"/>
    <property type="match status" value="1"/>
</dbReference>
<comment type="similarity">
    <text evidence="2">Belongs to the TMEM208 family.</text>
</comment>
<dbReference type="FunFam" id="1.20.58.150:FF:000005">
    <property type="entry name" value="putative clathrin assembly protein At2g25430"/>
    <property type="match status" value="1"/>
</dbReference>
<dbReference type="OrthoDB" id="276296at2759"/>
<evidence type="ECO:0000256" key="3">
    <source>
        <dbReference type="ARBA" id="ARBA00022692"/>
    </source>
</evidence>
<dbReference type="PANTHER" id="PTHR13505:SF7">
    <property type="entry name" value="TRANSMEMBRANE PROTEIN 208"/>
    <property type="match status" value="1"/>
</dbReference>
<dbReference type="GO" id="GO:0048268">
    <property type="term" value="P:clathrin coat assembly"/>
    <property type="evidence" value="ECO:0007669"/>
    <property type="project" value="InterPro"/>
</dbReference>
<evidence type="ECO:0000313" key="9">
    <source>
        <dbReference type="EMBL" id="KAF3452893.1"/>
    </source>
</evidence>
<keyword evidence="4" id="KW-0256">Endoplasmic reticulum</keyword>
<feature type="transmembrane region" description="Helical" evidence="7">
    <location>
        <begin position="20"/>
        <end position="39"/>
    </location>
</feature>
<dbReference type="GO" id="GO:0006624">
    <property type="term" value="P:vacuolar protein processing"/>
    <property type="evidence" value="ECO:0007669"/>
    <property type="project" value="TreeGrafter"/>
</dbReference>
<evidence type="ECO:0000256" key="4">
    <source>
        <dbReference type="ARBA" id="ARBA00022824"/>
    </source>
</evidence>
<keyword evidence="3 7" id="KW-0812">Transmembrane</keyword>
<keyword evidence="6 7" id="KW-0472">Membrane</keyword>
<dbReference type="Proteomes" id="UP000796880">
    <property type="component" value="Unassembled WGS sequence"/>
</dbReference>
<evidence type="ECO:0000256" key="5">
    <source>
        <dbReference type="ARBA" id="ARBA00022989"/>
    </source>
</evidence>
<keyword evidence="10" id="KW-1185">Reference proteome</keyword>
<name>A0A8K0HJS2_9ROSA</name>
<dbReference type="Gene3D" id="1.25.40.90">
    <property type="match status" value="1"/>
</dbReference>
<proteinExistence type="inferred from homology"/>
<sequence>MANQGAKKRKEENGRHMKNLRRLIIACNVIYVLVRMLIFHSSFTWKHWIGLVMTSLAYAIPYKQLEQMAKPAYADDGELLDGGFDMTTGGVCGYLHDLIYITSFVQVLSIISGKFWYTYLVIPAFGAYKSFGFIKGFMSQGSEDVCYNKASFFNLWPLLSQPQIIISAWDYSAWVRNYALYLEERLECFCTLKYEVDTVQQIPALQQLLSRLLGCQPQGASMHNGLIQYALSIVASEGVKLYVTITDGIVSLVDTFFEMRHQDAVMALEIYRKSGKQAERLSEFFEICKALEFGQGQNFIKVEQLPEKFITTMEDHVKEAPCTLMLECTVSAAPKEIAAPEGGIVIDSYKPDNDVEEKMVAPETSPVVPNNELMAAETPQVPDLMDDGFEEPTLDGTYGCPRERTTTEIVFMSNMWQVTSNPFEVVHCEQDPFCASSNVAPPTDLQMAAMAKQQNLMLHQQEFPMGDKINPFGNPYVNKTVASLHRPQNSYSSLI</sequence>
<dbReference type="InterPro" id="IPR008942">
    <property type="entry name" value="ENTH_VHS"/>
</dbReference>
<dbReference type="GO" id="GO:0030276">
    <property type="term" value="F:clathrin binding"/>
    <property type="evidence" value="ECO:0007669"/>
    <property type="project" value="InterPro"/>
</dbReference>
<evidence type="ECO:0000259" key="8">
    <source>
        <dbReference type="Pfam" id="PF07651"/>
    </source>
</evidence>
<dbReference type="GO" id="GO:0005773">
    <property type="term" value="C:vacuole"/>
    <property type="evidence" value="ECO:0007669"/>
    <property type="project" value="GOC"/>
</dbReference>
<reference evidence="9" key="1">
    <citation type="submission" date="2020-03" db="EMBL/GenBank/DDBJ databases">
        <title>A high-quality chromosome-level genome assembly of a woody plant with both climbing and erect habits, Rhamnella rubrinervis.</title>
        <authorList>
            <person name="Lu Z."/>
            <person name="Yang Y."/>
            <person name="Zhu X."/>
            <person name="Sun Y."/>
        </authorList>
    </citation>
    <scope>NUCLEOTIDE SEQUENCE</scope>
    <source>
        <strain evidence="9">BYM</strain>
        <tissue evidence="9">Leaf</tissue>
    </source>
</reference>
<evidence type="ECO:0000256" key="1">
    <source>
        <dbReference type="ARBA" id="ARBA00004477"/>
    </source>
</evidence>
<evidence type="ECO:0000313" key="10">
    <source>
        <dbReference type="Proteomes" id="UP000796880"/>
    </source>
</evidence>
<dbReference type="SUPFAM" id="SSF89009">
    <property type="entry name" value="GAT-like domain"/>
    <property type="match status" value="1"/>
</dbReference>
<comment type="caution">
    <text evidence="9">The sequence shown here is derived from an EMBL/GenBank/DDBJ whole genome shotgun (WGS) entry which is preliminary data.</text>
</comment>
<dbReference type="AlphaFoldDB" id="A0A8K0HJS2"/>
<evidence type="ECO:0000256" key="2">
    <source>
        <dbReference type="ARBA" id="ARBA00009950"/>
    </source>
</evidence>
<dbReference type="SUPFAM" id="SSF48464">
    <property type="entry name" value="ENTH/VHS domain"/>
    <property type="match status" value="1"/>
</dbReference>
<dbReference type="GO" id="GO:0005789">
    <property type="term" value="C:endoplasmic reticulum membrane"/>
    <property type="evidence" value="ECO:0007669"/>
    <property type="project" value="UniProtKB-SubCell"/>
</dbReference>
<dbReference type="EMBL" id="VOIH02000002">
    <property type="protein sequence ID" value="KAF3452893.1"/>
    <property type="molecule type" value="Genomic_DNA"/>
</dbReference>
<dbReference type="GO" id="GO:0030136">
    <property type="term" value="C:clathrin-coated vesicle"/>
    <property type="evidence" value="ECO:0007669"/>
    <property type="project" value="InterPro"/>
</dbReference>
<dbReference type="GO" id="GO:0005545">
    <property type="term" value="F:1-phosphatidylinositol binding"/>
    <property type="evidence" value="ECO:0007669"/>
    <property type="project" value="InterPro"/>
</dbReference>
<dbReference type="InterPro" id="IPR014712">
    <property type="entry name" value="ANTH_dom_sf"/>
</dbReference>
<dbReference type="InterPro" id="IPR008506">
    <property type="entry name" value="SND2/TMEM208"/>
</dbReference>
<protein>
    <recommendedName>
        <fullName evidence="8">AP180 N-terminal homology (ANTH) domain-containing protein</fullName>
    </recommendedName>
</protein>
<feature type="domain" description="AP180 N-terminal homology (ANTH)" evidence="8">
    <location>
        <begin position="197"/>
        <end position="318"/>
    </location>
</feature>
<accession>A0A8K0HJS2</accession>
<evidence type="ECO:0000256" key="6">
    <source>
        <dbReference type="ARBA" id="ARBA00023136"/>
    </source>
</evidence>
<evidence type="ECO:0000256" key="7">
    <source>
        <dbReference type="SAM" id="Phobius"/>
    </source>
</evidence>
<keyword evidence="5 7" id="KW-1133">Transmembrane helix</keyword>
<comment type="subcellular location">
    <subcellularLocation>
        <location evidence="1">Endoplasmic reticulum membrane</location>
        <topology evidence="1">Multi-pass membrane protein</topology>
    </subcellularLocation>
</comment>